<dbReference type="AlphaFoldDB" id="A0AAJ6NQ47"/>
<evidence type="ECO:0000313" key="2">
    <source>
        <dbReference type="EMBL" id="WGV24348.1"/>
    </source>
</evidence>
<accession>A0AAJ6NQ47</accession>
<protein>
    <submittedName>
        <fullName evidence="2">Uma2 family endonuclease</fullName>
    </submittedName>
</protein>
<dbReference type="Pfam" id="PF05685">
    <property type="entry name" value="Uma2"/>
    <property type="match status" value="1"/>
</dbReference>
<feature type="domain" description="Putative restriction endonuclease" evidence="1">
    <location>
        <begin position="21"/>
        <end position="171"/>
    </location>
</feature>
<dbReference type="Proteomes" id="UP001223520">
    <property type="component" value="Chromosome"/>
</dbReference>
<keyword evidence="2" id="KW-0540">Nuclease</keyword>
<organism evidence="2 3">
    <name type="scientific">Halotia branconii CENA392</name>
    <dbReference type="NCBI Taxonomy" id="1539056"/>
    <lineage>
        <taxon>Bacteria</taxon>
        <taxon>Bacillati</taxon>
        <taxon>Cyanobacteriota</taxon>
        <taxon>Cyanophyceae</taxon>
        <taxon>Nostocales</taxon>
        <taxon>Nodulariaceae</taxon>
        <taxon>Halotia</taxon>
    </lineage>
</organism>
<proteinExistence type="predicted"/>
<dbReference type="PANTHER" id="PTHR47152">
    <property type="entry name" value="SLR2084 PROTEIN-RELATED"/>
    <property type="match status" value="1"/>
</dbReference>
<reference evidence="2 3" key="1">
    <citation type="journal article" date="2023" name="Limnol Oceanogr Lett">
        <title>Environmental adaptations by the intertidal Antarctic cyanobacterium Halotia branconii CENA392 as revealed using long-read genome sequencing.</title>
        <authorList>
            <person name="Dextro R.B."/>
            <person name="Delbaje E."/>
            <person name="Freitas P.N.N."/>
            <person name="Geraldes V."/>
            <person name="Pinto E."/>
            <person name="Long P.F."/>
            <person name="Fiore M.F."/>
        </authorList>
    </citation>
    <scope>NUCLEOTIDE SEQUENCE [LARGE SCALE GENOMIC DNA]</scope>
    <source>
        <strain evidence="2 3">CENA392</strain>
    </source>
</reference>
<name>A0AAJ6NQ47_9CYAN</name>
<dbReference type="KEGG" id="hbq:QI031_21520"/>
<keyword evidence="2" id="KW-0378">Hydrolase</keyword>
<keyword evidence="3" id="KW-1185">Reference proteome</keyword>
<dbReference type="CDD" id="cd06260">
    <property type="entry name" value="DUF820-like"/>
    <property type="match status" value="1"/>
</dbReference>
<dbReference type="EMBL" id="CP124543">
    <property type="protein sequence ID" value="WGV24348.1"/>
    <property type="molecule type" value="Genomic_DNA"/>
</dbReference>
<keyword evidence="2" id="KW-0255">Endonuclease</keyword>
<dbReference type="RefSeq" id="WP_281481670.1">
    <property type="nucleotide sequence ID" value="NZ_CP124543.1"/>
</dbReference>
<dbReference type="GO" id="GO:0004519">
    <property type="term" value="F:endonuclease activity"/>
    <property type="evidence" value="ECO:0007669"/>
    <property type="project" value="UniProtKB-KW"/>
</dbReference>
<evidence type="ECO:0000259" key="1">
    <source>
        <dbReference type="Pfam" id="PF05685"/>
    </source>
</evidence>
<dbReference type="InterPro" id="IPR008538">
    <property type="entry name" value="Uma2"/>
</dbReference>
<gene>
    <name evidence="2" type="ORF">QI031_21520</name>
</gene>
<sequence length="225" mass="25950">MVATVPFAETRALLKNISWQTFKIMLSEMGSERNSRLAYDNKILEIMTPLMPHENSNRLIEGYILVLCEEFSLEVKSTGSMTLTRDDLEKGGEPDSSYYIQNESLVRNKQNINLAQDPPPDLVLEVEYSRPKIDKLSLYASMNIPEFWRYNGIVLRIYVLSDNQYSEVELSPTFMPVPVKNMTQFLEESKKMGQLAAKSAFRAWVKQQIFNSEHNQYCSVNKLIC</sequence>
<evidence type="ECO:0000313" key="3">
    <source>
        <dbReference type="Proteomes" id="UP001223520"/>
    </source>
</evidence>
<dbReference type="PANTHER" id="PTHR47152:SF1">
    <property type="entry name" value="SLL1186 PROTEIN"/>
    <property type="match status" value="1"/>
</dbReference>